<feature type="compositionally biased region" description="Basic and acidic residues" evidence="1">
    <location>
        <begin position="57"/>
        <end position="71"/>
    </location>
</feature>
<evidence type="ECO:0000313" key="3">
    <source>
        <dbReference type="Proteomes" id="UP000283090"/>
    </source>
</evidence>
<gene>
    <name evidence="2" type="ORF">DFL_002478</name>
</gene>
<evidence type="ECO:0000256" key="1">
    <source>
        <dbReference type="SAM" id="MobiDB-lite"/>
    </source>
</evidence>
<reference evidence="2 3" key="1">
    <citation type="submission" date="2019-01" db="EMBL/GenBank/DDBJ databases">
        <title>Intercellular communication is required for trap formation in the nematode-trapping fungus Duddingtonia flagrans.</title>
        <authorList>
            <person name="Youssar L."/>
            <person name="Wernet V."/>
            <person name="Hensel N."/>
            <person name="Hildebrandt H.-G."/>
            <person name="Fischer R."/>
        </authorList>
    </citation>
    <scope>NUCLEOTIDE SEQUENCE [LARGE SCALE GENOMIC DNA]</scope>
    <source>
        <strain evidence="2 3">CBS H-5679</strain>
    </source>
</reference>
<dbReference type="GeneID" id="93584789"/>
<dbReference type="VEuPathDB" id="FungiDB:DFL_002478"/>
<keyword evidence="3" id="KW-1185">Reference proteome</keyword>
<dbReference type="Proteomes" id="UP000283090">
    <property type="component" value="Unassembled WGS sequence"/>
</dbReference>
<name>A0A437AAK3_ARTFL</name>
<feature type="region of interest" description="Disordered" evidence="1">
    <location>
        <begin position="34"/>
        <end position="71"/>
    </location>
</feature>
<dbReference type="EMBL" id="SAEB01000003">
    <property type="protein sequence ID" value="RVD88289.1"/>
    <property type="molecule type" value="Genomic_DNA"/>
</dbReference>
<organism evidence="2 3">
    <name type="scientific">Arthrobotrys flagrans</name>
    <name type="common">Nematode-trapping fungus</name>
    <name type="synonym">Trichothecium flagrans</name>
    <dbReference type="NCBI Taxonomy" id="97331"/>
    <lineage>
        <taxon>Eukaryota</taxon>
        <taxon>Fungi</taxon>
        <taxon>Dikarya</taxon>
        <taxon>Ascomycota</taxon>
        <taxon>Pezizomycotina</taxon>
        <taxon>Orbiliomycetes</taxon>
        <taxon>Orbiliales</taxon>
        <taxon>Orbiliaceae</taxon>
        <taxon>Arthrobotrys</taxon>
    </lineage>
</organism>
<accession>A0A437AAK3</accession>
<evidence type="ECO:0000313" key="2">
    <source>
        <dbReference type="EMBL" id="RVD88289.1"/>
    </source>
</evidence>
<sequence length="71" mass="7472">MVGCVGIVRSSVGATQVPARLARNSHGNLVVRSSAQSHQLPQYHSPPAIPALAATSDGEKTDAQHHAGEWY</sequence>
<dbReference type="RefSeq" id="XP_067493833.1">
    <property type="nucleotide sequence ID" value="XM_067631270.1"/>
</dbReference>
<proteinExistence type="predicted"/>
<dbReference type="AlphaFoldDB" id="A0A437AAK3"/>
<comment type="caution">
    <text evidence="2">The sequence shown here is derived from an EMBL/GenBank/DDBJ whole genome shotgun (WGS) entry which is preliminary data.</text>
</comment>
<protein>
    <submittedName>
        <fullName evidence="2">Uncharacterized protein</fullName>
    </submittedName>
</protein>